<sequence>MKKHHLRSGWSCDSHLTEEECRSIGSGVLLSSSHEPSKSLVRRDARSFVFKGDYGALKVGLGFFIDEDTCVILEEGDRQSISRA</sequence>
<dbReference type="EMBL" id="QGKX02002183">
    <property type="protein sequence ID" value="KAF3485945.1"/>
    <property type="molecule type" value="Genomic_DNA"/>
</dbReference>
<dbReference type="AlphaFoldDB" id="A0A8S9MPX6"/>
<protein>
    <submittedName>
        <fullName evidence="1">Uncharacterized protein</fullName>
    </submittedName>
</protein>
<accession>A0A8S9MPX6</accession>
<comment type="caution">
    <text evidence="1">The sequence shown here is derived from an EMBL/GenBank/DDBJ whole genome shotgun (WGS) entry which is preliminary data.</text>
</comment>
<gene>
    <name evidence="1" type="ORF">F2Q69_00055380</name>
</gene>
<dbReference type="Proteomes" id="UP000712600">
    <property type="component" value="Unassembled WGS sequence"/>
</dbReference>
<reference evidence="1" key="1">
    <citation type="submission" date="2019-12" db="EMBL/GenBank/DDBJ databases">
        <title>Genome sequencing and annotation of Brassica cretica.</title>
        <authorList>
            <person name="Studholme D.J."/>
            <person name="Sarris P."/>
        </authorList>
    </citation>
    <scope>NUCLEOTIDE SEQUENCE</scope>
    <source>
        <strain evidence="1">PFS-109/04</strain>
        <tissue evidence="1">Leaf</tissue>
    </source>
</reference>
<evidence type="ECO:0000313" key="1">
    <source>
        <dbReference type="EMBL" id="KAF3485945.1"/>
    </source>
</evidence>
<evidence type="ECO:0000313" key="2">
    <source>
        <dbReference type="Proteomes" id="UP000712600"/>
    </source>
</evidence>
<proteinExistence type="predicted"/>
<organism evidence="1 2">
    <name type="scientific">Brassica cretica</name>
    <name type="common">Mustard</name>
    <dbReference type="NCBI Taxonomy" id="69181"/>
    <lineage>
        <taxon>Eukaryota</taxon>
        <taxon>Viridiplantae</taxon>
        <taxon>Streptophyta</taxon>
        <taxon>Embryophyta</taxon>
        <taxon>Tracheophyta</taxon>
        <taxon>Spermatophyta</taxon>
        <taxon>Magnoliopsida</taxon>
        <taxon>eudicotyledons</taxon>
        <taxon>Gunneridae</taxon>
        <taxon>Pentapetalae</taxon>
        <taxon>rosids</taxon>
        <taxon>malvids</taxon>
        <taxon>Brassicales</taxon>
        <taxon>Brassicaceae</taxon>
        <taxon>Brassiceae</taxon>
        <taxon>Brassica</taxon>
    </lineage>
</organism>
<name>A0A8S9MPX6_BRACR</name>